<keyword evidence="2" id="KW-0479">Metal-binding</keyword>
<dbReference type="InterPro" id="IPR001128">
    <property type="entry name" value="Cyt_P450"/>
</dbReference>
<dbReference type="InterPro" id="IPR017972">
    <property type="entry name" value="Cyt_P450_CS"/>
</dbReference>
<keyword evidence="4" id="KW-1185">Reference proteome</keyword>
<dbReference type="GO" id="GO:0004497">
    <property type="term" value="F:monooxygenase activity"/>
    <property type="evidence" value="ECO:0007669"/>
    <property type="project" value="UniProtKB-KW"/>
</dbReference>
<comment type="caution">
    <text evidence="3">The sequence shown here is derived from an EMBL/GenBank/DDBJ whole genome shotgun (WGS) entry which is preliminary data.</text>
</comment>
<dbReference type="PANTHER" id="PTHR46696">
    <property type="entry name" value="P450, PUTATIVE (EUROFUNG)-RELATED"/>
    <property type="match status" value="1"/>
</dbReference>
<keyword evidence="2" id="KW-0560">Oxidoreductase</keyword>
<dbReference type="InterPro" id="IPR002397">
    <property type="entry name" value="Cyt_P450_B"/>
</dbReference>
<reference evidence="3" key="1">
    <citation type="submission" date="2022-06" db="EMBL/GenBank/DDBJ databases">
        <title>Sequencing the genomes of 1000 actinobacteria strains.</title>
        <authorList>
            <person name="Klenk H.-P."/>
        </authorList>
    </citation>
    <scope>NUCLEOTIDE SEQUENCE</scope>
    <source>
        <strain evidence="3">DSM 46694</strain>
    </source>
</reference>
<dbReference type="Pfam" id="PF00067">
    <property type="entry name" value="p450"/>
    <property type="match status" value="1"/>
</dbReference>
<dbReference type="PRINTS" id="PR00359">
    <property type="entry name" value="BP450"/>
</dbReference>
<dbReference type="Gene3D" id="1.10.630.10">
    <property type="entry name" value="Cytochrome P450"/>
    <property type="match status" value="1"/>
</dbReference>
<evidence type="ECO:0000313" key="4">
    <source>
        <dbReference type="Proteomes" id="UP001139648"/>
    </source>
</evidence>
<dbReference type="PANTHER" id="PTHR46696:SF1">
    <property type="entry name" value="CYTOCHROME P450 YJIB-RELATED"/>
    <property type="match status" value="1"/>
</dbReference>
<dbReference type="EMBL" id="JAMZEB010000002">
    <property type="protein sequence ID" value="MCP2358038.1"/>
    <property type="molecule type" value="Genomic_DNA"/>
</dbReference>
<accession>A0A9X2GNR4</accession>
<sequence>MATPAAPNVPFLDVLDPAFTFEAPEVYTAQAESWYADSPFGLLVLRYEEANDLLRDRRLTHDGRRYMNTHGITGGPIYDWFVPMIVNHDGDEHRRLRGLMNKAFTARRMALLRPFIREQAERLTDRLDDGGTHDFVAEFGIHLPLAVMCRLLGVRPEDYDSFGTWTADLGLVFGLSGGGDVVARLESAVNGLNDYADHLIDDKIARPADDLSSDLVAAYQAGDGQVSRAELRNLLVTLVFAAHDTTRHQLANAMVAFSQHPGQWALLGRQPELAARAVEEVMRWRPSTGSVYRFAAEDFHYKGLAVEKGMYLTMCVQAAQRDPRAYKNADRFDITAVRDVPPLQFGAGPHHCLGAALARVEVGEALSVLAARLGPPSVVGPLTWPGPLGIQGPEALPLRFG</sequence>
<evidence type="ECO:0000313" key="3">
    <source>
        <dbReference type="EMBL" id="MCP2358038.1"/>
    </source>
</evidence>
<dbReference type="SUPFAM" id="SSF48264">
    <property type="entry name" value="Cytochrome P450"/>
    <property type="match status" value="1"/>
</dbReference>
<organism evidence="3 4">
    <name type="scientific">Nonomuraea thailandensis</name>
    <dbReference type="NCBI Taxonomy" id="1188745"/>
    <lineage>
        <taxon>Bacteria</taxon>
        <taxon>Bacillati</taxon>
        <taxon>Actinomycetota</taxon>
        <taxon>Actinomycetes</taxon>
        <taxon>Streptosporangiales</taxon>
        <taxon>Streptosporangiaceae</taxon>
        <taxon>Nonomuraea</taxon>
    </lineage>
</organism>
<name>A0A9X2GNR4_9ACTN</name>
<keyword evidence="2" id="KW-0503">Monooxygenase</keyword>
<protein>
    <submittedName>
        <fullName evidence="3">Cytochrome P450</fullName>
    </submittedName>
</protein>
<gene>
    <name evidence="3" type="ORF">HD597_005058</name>
</gene>
<dbReference type="GO" id="GO:0005506">
    <property type="term" value="F:iron ion binding"/>
    <property type="evidence" value="ECO:0007669"/>
    <property type="project" value="InterPro"/>
</dbReference>
<dbReference type="GO" id="GO:0016705">
    <property type="term" value="F:oxidoreductase activity, acting on paired donors, with incorporation or reduction of molecular oxygen"/>
    <property type="evidence" value="ECO:0007669"/>
    <property type="project" value="InterPro"/>
</dbReference>
<dbReference type="Proteomes" id="UP001139648">
    <property type="component" value="Unassembled WGS sequence"/>
</dbReference>
<dbReference type="InterPro" id="IPR036396">
    <property type="entry name" value="Cyt_P450_sf"/>
</dbReference>
<evidence type="ECO:0000256" key="2">
    <source>
        <dbReference type="RuleBase" id="RU000461"/>
    </source>
</evidence>
<dbReference type="RefSeq" id="WP_253745133.1">
    <property type="nucleotide sequence ID" value="NZ_BAABKA010000067.1"/>
</dbReference>
<dbReference type="PROSITE" id="PS00086">
    <property type="entry name" value="CYTOCHROME_P450"/>
    <property type="match status" value="1"/>
</dbReference>
<keyword evidence="2" id="KW-0349">Heme</keyword>
<dbReference type="GO" id="GO:0020037">
    <property type="term" value="F:heme binding"/>
    <property type="evidence" value="ECO:0007669"/>
    <property type="project" value="InterPro"/>
</dbReference>
<dbReference type="AlphaFoldDB" id="A0A9X2GNR4"/>
<comment type="similarity">
    <text evidence="1 2">Belongs to the cytochrome P450 family.</text>
</comment>
<evidence type="ECO:0000256" key="1">
    <source>
        <dbReference type="ARBA" id="ARBA00010617"/>
    </source>
</evidence>
<proteinExistence type="inferred from homology"/>
<keyword evidence="2" id="KW-0408">Iron</keyword>